<comment type="pathway">
    <text evidence="7">Cell wall biogenesis; peptidoglycan biosynthesis.</text>
</comment>
<comment type="caution">
    <text evidence="8">The sequence shown here is derived from an EMBL/GenBank/DDBJ whole genome shotgun (WGS) entry which is preliminary data.</text>
</comment>
<comment type="catalytic activity">
    <reaction evidence="1 7">
        <text>L-glutamate = D-glutamate</text>
        <dbReference type="Rhea" id="RHEA:12813"/>
        <dbReference type="ChEBI" id="CHEBI:29985"/>
        <dbReference type="ChEBI" id="CHEBI:29986"/>
        <dbReference type="EC" id="5.1.1.3"/>
    </reaction>
</comment>
<feature type="active site" description="Proton donor/acceptor" evidence="7">
    <location>
        <position position="182"/>
    </location>
</feature>
<keyword evidence="3 7" id="KW-0133">Cell shape</keyword>
<keyword evidence="9" id="KW-1185">Reference proteome</keyword>
<evidence type="ECO:0000256" key="3">
    <source>
        <dbReference type="ARBA" id="ARBA00022960"/>
    </source>
</evidence>
<evidence type="ECO:0000256" key="6">
    <source>
        <dbReference type="ARBA" id="ARBA00023316"/>
    </source>
</evidence>
<name>A0A5C6RQ06_9FLAO</name>
<reference evidence="8 9" key="1">
    <citation type="submission" date="2019-08" db="EMBL/GenBank/DDBJ databases">
        <title>Genome of Vicingus serpentipes NCIMB 15042.</title>
        <authorList>
            <person name="Bowman J.P."/>
        </authorList>
    </citation>
    <scope>NUCLEOTIDE SEQUENCE [LARGE SCALE GENOMIC DNA]</scope>
    <source>
        <strain evidence="8 9">NCIMB 15042</strain>
    </source>
</reference>
<dbReference type="GO" id="GO:0071555">
    <property type="term" value="P:cell wall organization"/>
    <property type="evidence" value="ECO:0007669"/>
    <property type="project" value="UniProtKB-KW"/>
</dbReference>
<dbReference type="InterPro" id="IPR004391">
    <property type="entry name" value="Glu_race"/>
</dbReference>
<dbReference type="PROSITE" id="PS00923">
    <property type="entry name" value="ASP_GLU_RACEMASE_1"/>
    <property type="match status" value="1"/>
</dbReference>
<evidence type="ECO:0000313" key="8">
    <source>
        <dbReference type="EMBL" id="TXB64044.1"/>
    </source>
</evidence>
<feature type="active site" description="Proton donor/acceptor" evidence="7">
    <location>
        <position position="74"/>
    </location>
</feature>
<dbReference type="EMBL" id="VOOS01000006">
    <property type="protein sequence ID" value="TXB64044.1"/>
    <property type="molecule type" value="Genomic_DNA"/>
</dbReference>
<proteinExistence type="inferred from homology"/>
<dbReference type="OrthoDB" id="9801055at2"/>
<evidence type="ECO:0000256" key="1">
    <source>
        <dbReference type="ARBA" id="ARBA00001602"/>
    </source>
</evidence>
<dbReference type="GO" id="GO:0009252">
    <property type="term" value="P:peptidoglycan biosynthetic process"/>
    <property type="evidence" value="ECO:0007669"/>
    <property type="project" value="UniProtKB-UniRule"/>
</dbReference>
<feature type="binding site" evidence="7">
    <location>
        <begin position="11"/>
        <end position="12"/>
    </location>
    <ligand>
        <name>substrate</name>
    </ligand>
</feature>
<evidence type="ECO:0000256" key="2">
    <source>
        <dbReference type="ARBA" id="ARBA00013090"/>
    </source>
</evidence>
<comment type="caution">
    <text evidence="7">Lacks conserved residue(s) required for the propagation of feature annotation.</text>
</comment>
<dbReference type="PANTHER" id="PTHR21198:SF3">
    <property type="entry name" value="GLUTAMATE RACEMASE"/>
    <property type="match status" value="1"/>
</dbReference>
<dbReference type="InterPro" id="IPR018187">
    <property type="entry name" value="Asp/Glu_racemase_AS_1"/>
</dbReference>
<accession>A0A5C6RQ06</accession>
<evidence type="ECO:0000313" key="9">
    <source>
        <dbReference type="Proteomes" id="UP000321721"/>
    </source>
</evidence>
<dbReference type="NCBIfam" id="TIGR00067">
    <property type="entry name" value="glut_race"/>
    <property type="match status" value="1"/>
</dbReference>
<feature type="binding site" evidence="7">
    <location>
        <begin position="43"/>
        <end position="44"/>
    </location>
    <ligand>
        <name>substrate</name>
    </ligand>
</feature>
<dbReference type="InterPro" id="IPR001920">
    <property type="entry name" value="Asp/Glu_race"/>
</dbReference>
<gene>
    <name evidence="7 8" type="primary">murI</name>
    <name evidence="8" type="ORF">FRY74_11525</name>
</gene>
<comment type="similarity">
    <text evidence="7">Belongs to the aspartate/glutamate racemases family.</text>
</comment>
<dbReference type="Proteomes" id="UP000321721">
    <property type="component" value="Unassembled WGS sequence"/>
</dbReference>
<dbReference type="Pfam" id="PF01177">
    <property type="entry name" value="Asp_Glu_race"/>
    <property type="match status" value="1"/>
</dbReference>
<feature type="binding site" evidence="7">
    <location>
        <begin position="75"/>
        <end position="76"/>
    </location>
    <ligand>
        <name>substrate</name>
    </ligand>
</feature>
<protein>
    <recommendedName>
        <fullName evidence="2 7">Glutamate racemase</fullName>
        <ecNumber evidence="2 7">5.1.1.3</ecNumber>
    </recommendedName>
</protein>
<dbReference type="AlphaFoldDB" id="A0A5C6RQ06"/>
<comment type="function">
    <text evidence="7">Provides the (R)-glutamate required for cell wall biosynthesis.</text>
</comment>
<sequence length="262" mass="29160">MNSQSPIGLFDSGLGGLSIWKELHALLPNEQTIYLADNKNAPYGEKSKDEIISFSIKNTEYLITKGCKIIVVACNTATTNAIKILRENYDVPFIGIEPAIKPAALQSKTHKIGVLATKGTLSSELFISTSNQFRDSKDFVEVVGTGLVQLIEEGRINETEELLRNYLAPMIKADVDNIVLGCSHYPFLIPIIKKIIPEHINIIDSGIAVAKQTKNILEQNGLLLAQPKITENYFYTNANLLLLTQFLTQNEVKTNKVFFEEF</sequence>
<dbReference type="GO" id="GO:0008881">
    <property type="term" value="F:glutamate racemase activity"/>
    <property type="evidence" value="ECO:0007669"/>
    <property type="project" value="UniProtKB-UniRule"/>
</dbReference>
<dbReference type="PANTHER" id="PTHR21198">
    <property type="entry name" value="GLUTAMATE RACEMASE"/>
    <property type="match status" value="1"/>
</dbReference>
<dbReference type="UniPathway" id="UPA00219"/>
<dbReference type="Gene3D" id="3.40.50.1860">
    <property type="match status" value="2"/>
</dbReference>
<evidence type="ECO:0000256" key="5">
    <source>
        <dbReference type="ARBA" id="ARBA00023235"/>
    </source>
</evidence>
<evidence type="ECO:0000256" key="7">
    <source>
        <dbReference type="HAMAP-Rule" id="MF_00258"/>
    </source>
</evidence>
<evidence type="ECO:0000256" key="4">
    <source>
        <dbReference type="ARBA" id="ARBA00022984"/>
    </source>
</evidence>
<dbReference type="GO" id="GO:0008360">
    <property type="term" value="P:regulation of cell shape"/>
    <property type="evidence" value="ECO:0007669"/>
    <property type="project" value="UniProtKB-KW"/>
</dbReference>
<keyword evidence="5 7" id="KW-0413">Isomerase</keyword>
<dbReference type="InterPro" id="IPR015942">
    <property type="entry name" value="Asp/Glu/hydantoin_racemase"/>
</dbReference>
<keyword evidence="4 7" id="KW-0573">Peptidoglycan synthesis</keyword>
<dbReference type="HAMAP" id="MF_00258">
    <property type="entry name" value="Glu_racemase"/>
    <property type="match status" value="1"/>
</dbReference>
<organism evidence="8 9">
    <name type="scientific">Vicingus serpentipes</name>
    <dbReference type="NCBI Taxonomy" id="1926625"/>
    <lineage>
        <taxon>Bacteria</taxon>
        <taxon>Pseudomonadati</taxon>
        <taxon>Bacteroidota</taxon>
        <taxon>Flavobacteriia</taxon>
        <taxon>Flavobacteriales</taxon>
        <taxon>Vicingaceae</taxon>
        <taxon>Vicingus</taxon>
    </lineage>
</organism>
<dbReference type="EC" id="5.1.1.3" evidence="2 7"/>
<dbReference type="SUPFAM" id="SSF53681">
    <property type="entry name" value="Aspartate/glutamate racemase"/>
    <property type="match status" value="2"/>
</dbReference>
<keyword evidence="6 7" id="KW-0961">Cell wall biogenesis/degradation</keyword>